<dbReference type="EMBL" id="JACSPO010000001">
    <property type="protein sequence ID" value="MBD8061018.1"/>
    <property type="molecule type" value="Genomic_DNA"/>
</dbReference>
<feature type="domain" description="RES" evidence="1">
    <location>
        <begin position="180"/>
        <end position="333"/>
    </location>
</feature>
<proteinExistence type="predicted"/>
<gene>
    <name evidence="2" type="ORF">H9624_01615</name>
</gene>
<evidence type="ECO:0000313" key="3">
    <source>
        <dbReference type="Proteomes" id="UP000661894"/>
    </source>
</evidence>
<name>A0ABR8YZ03_9MICO</name>
<protein>
    <submittedName>
        <fullName evidence="2">RES family NAD+ phosphorylase</fullName>
    </submittedName>
</protein>
<dbReference type="SMART" id="SM00953">
    <property type="entry name" value="RES"/>
    <property type="match status" value="1"/>
</dbReference>
<dbReference type="Proteomes" id="UP000661894">
    <property type="component" value="Unassembled WGS sequence"/>
</dbReference>
<dbReference type="InterPro" id="IPR014914">
    <property type="entry name" value="RES_dom"/>
</dbReference>
<accession>A0ABR8YZ03</accession>
<comment type="caution">
    <text evidence="2">The sequence shown here is derived from an EMBL/GenBank/DDBJ whole genome shotgun (WGS) entry which is preliminary data.</text>
</comment>
<dbReference type="Pfam" id="PF08808">
    <property type="entry name" value="RES"/>
    <property type="match status" value="1"/>
</dbReference>
<organism evidence="2 3">
    <name type="scientific">Oceanitalea stevensii</name>
    <dbReference type="NCBI Taxonomy" id="2763072"/>
    <lineage>
        <taxon>Bacteria</taxon>
        <taxon>Bacillati</taxon>
        <taxon>Actinomycetota</taxon>
        <taxon>Actinomycetes</taxon>
        <taxon>Micrococcales</taxon>
        <taxon>Bogoriellaceae</taxon>
        <taxon>Georgenia</taxon>
    </lineage>
</organism>
<reference evidence="2 3" key="1">
    <citation type="submission" date="2020-08" db="EMBL/GenBank/DDBJ databases">
        <title>A Genomic Blueprint of the Chicken Gut Microbiome.</title>
        <authorList>
            <person name="Gilroy R."/>
            <person name="Ravi A."/>
            <person name="Getino M."/>
            <person name="Pursley I."/>
            <person name="Horton D.L."/>
            <person name="Alikhan N.-F."/>
            <person name="Baker D."/>
            <person name="Gharbi K."/>
            <person name="Hall N."/>
            <person name="Watson M."/>
            <person name="Adriaenssens E.M."/>
            <person name="Foster-Nyarko E."/>
            <person name="Jarju S."/>
            <person name="Secka A."/>
            <person name="Antonio M."/>
            <person name="Oren A."/>
            <person name="Chaudhuri R."/>
            <person name="La Ragione R.M."/>
            <person name="Hildebrand F."/>
            <person name="Pallen M.J."/>
        </authorList>
    </citation>
    <scope>NUCLEOTIDE SEQUENCE [LARGE SCALE GENOMIC DNA]</scope>
    <source>
        <strain evidence="2 3">Sa1BUA1</strain>
    </source>
</reference>
<keyword evidence="3" id="KW-1185">Reference proteome</keyword>
<evidence type="ECO:0000259" key="1">
    <source>
        <dbReference type="SMART" id="SM00953"/>
    </source>
</evidence>
<sequence length="357" mass="39843">MPEKLCCTECFGDPGLRSSIFPALAGRSDARVGVCDYCGTVGVTLVRPTELRQWFEMLVGTYEQSSEGGRPLVTWLRDDWRLFGHPTMDDAHAKELLADILDDGEIVRADFVPDERFESESLKQWDDLRDEMMHRNRWFLDEPIDLERLKLLLDLLIASHEQLADTWFRARLLADDTLYGIDEMGAPPHRLAGHGRANPAGIRYLYLGSEPATAVSEIRPHTGEFACVATFNVPQIRAVDLRDPRAQVSPFILSDADEISQLRADLPLLERLGDELTKPVLPRGAAFEYTPSQYLCEYIKKCGFDGVLYRSSVSNGVNLALFDPGAAEAVEVTVHHVEQVSVATKANVGSGWHTATE</sequence>
<evidence type="ECO:0000313" key="2">
    <source>
        <dbReference type="EMBL" id="MBD8061018.1"/>
    </source>
</evidence>